<keyword evidence="1" id="KW-0472">Membrane</keyword>
<dbReference type="RefSeq" id="WP_184677369.1">
    <property type="nucleotide sequence ID" value="NZ_JACHGY010000001.1"/>
</dbReference>
<keyword evidence="1" id="KW-0812">Transmembrane</keyword>
<evidence type="ECO:0000313" key="3">
    <source>
        <dbReference type="Proteomes" id="UP000541810"/>
    </source>
</evidence>
<feature type="transmembrane region" description="Helical" evidence="1">
    <location>
        <begin position="48"/>
        <end position="66"/>
    </location>
</feature>
<feature type="transmembrane region" description="Helical" evidence="1">
    <location>
        <begin position="20"/>
        <end position="36"/>
    </location>
</feature>
<evidence type="ECO:0000256" key="1">
    <source>
        <dbReference type="SAM" id="Phobius"/>
    </source>
</evidence>
<accession>A0A7X0H5T0</accession>
<proteinExistence type="predicted"/>
<dbReference type="AlphaFoldDB" id="A0A7X0H5T0"/>
<keyword evidence="1" id="KW-1133">Transmembrane helix</keyword>
<gene>
    <name evidence="2" type="ORF">HNQ40_001613</name>
</gene>
<organism evidence="2 3">
    <name type="scientific">Algisphaera agarilytica</name>
    <dbReference type="NCBI Taxonomy" id="1385975"/>
    <lineage>
        <taxon>Bacteria</taxon>
        <taxon>Pseudomonadati</taxon>
        <taxon>Planctomycetota</taxon>
        <taxon>Phycisphaerae</taxon>
        <taxon>Phycisphaerales</taxon>
        <taxon>Phycisphaeraceae</taxon>
        <taxon>Algisphaera</taxon>
    </lineage>
</organism>
<comment type="caution">
    <text evidence="2">The sequence shown here is derived from an EMBL/GenBank/DDBJ whole genome shotgun (WGS) entry which is preliminary data.</text>
</comment>
<dbReference type="Proteomes" id="UP000541810">
    <property type="component" value="Unassembled WGS sequence"/>
</dbReference>
<name>A0A7X0H5T0_9BACT</name>
<evidence type="ECO:0000313" key="2">
    <source>
        <dbReference type="EMBL" id="MBB6429807.1"/>
    </source>
</evidence>
<protein>
    <recommendedName>
        <fullName evidence="4">DUF4440 domain-containing protein</fullName>
    </recommendedName>
</protein>
<keyword evidence="3" id="KW-1185">Reference proteome</keyword>
<evidence type="ECO:0008006" key="4">
    <source>
        <dbReference type="Google" id="ProtNLM"/>
    </source>
</evidence>
<reference evidence="2 3" key="1">
    <citation type="submission" date="2020-08" db="EMBL/GenBank/DDBJ databases">
        <title>Genomic Encyclopedia of Type Strains, Phase IV (KMG-IV): sequencing the most valuable type-strain genomes for metagenomic binning, comparative biology and taxonomic classification.</title>
        <authorList>
            <person name="Goeker M."/>
        </authorList>
    </citation>
    <scope>NUCLEOTIDE SEQUENCE [LARGE SCALE GENOMIC DNA]</scope>
    <source>
        <strain evidence="2 3">DSM 103725</strain>
    </source>
</reference>
<dbReference type="EMBL" id="JACHGY010000001">
    <property type="protein sequence ID" value="MBB6429807.1"/>
    <property type="molecule type" value="Genomic_DNA"/>
</dbReference>
<sequence length="197" mass="21852">MEMILAQSSSLSELLLENPWPLVIALVAVSAVLRTVGKRQDQKKAVSASWLALLLGIGVYVAATLVNTDRETMIERTEAFVAATSPPDEVALRDLLADRVVLMGPGGDVWEDLSAEFIAREIKEHEVKDNATRAVDAQSTRPGMGVSTMDVSSRLGGYPMRSQWEVEWQKDPQGNWRITALKWLSFNQQDPSPNLYR</sequence>